<dbReference type="AlphaFoldDB" id="C6PSW0"/>
<comment type="caution">
    <text evidence="8">The sequence shown here is derived from an EMBL/GenBank/DDBJ whole genome shotgun (WGS) entry which is preliminary data.</text>
</comment>
<dbReference type="PATRIC" id="fig|536227.13.peg.1121"/>
<keyword evidence="3" id="KW-0762">Sugar transport</keyword>
<evidence type="ECO:0000256" key="2">
    <source>
        <dbReference type="ARBA" id="ARBA00022448"/>
    </source>
</evidence>
<comment type="subcellular location">
    <subcellularLocation>
        <location evidence="1">Cytoplasm</location>
    </subcellularLocation>
</comment>
<dbReference type="Proteomes" id="UP000004198">
    <property type="component" value="Unassembled WGS sequence"/>
</dbReference>
<accession>C6PSW0</accession>
<dbReference type="eggNOG" id="COG2190">
    <property type="taxonomic scope" value="Bacteria"/>
</dbReference>
<evidence type="ECO:0000256" key="3">
    <source>
        <dbReference type="ARBA" id="ARBA00022597"/>
    </source>
</evidence>
<dbReference type="InterPro" id="IPR011055">
    <property type="entry name" value="Dup_hybrid_motif"/>
</dbReference>
<dbReference type="RefSeq" id="WP_007060762.1">
    <property type="nucleotide sequence ID" value="NZ_ACVI01000025.1"/>
</dbReference>
<dbReference type="GO" id="GO:0005737">
    <property type="term" value="C:cytoplasm"/>
    <property type="evidence" value="ECO:0007669"/>
    <property type="project" value="UniProtKB-SubCell"/>
</dbReference>
<dbReference type="GO" id="GO:0009401">
    <property type="term" value="P:phosphoenolpyruvate-dependent sugar phosphotransferase system"/>
    <property type="evidence" value="ECO:0007669"/>
    <property type="project" value="UniProtKB-KW"/>
</dbReference>
<dbReference type="Pfam" id="PF00358">
    <property type="entry name" value="PTS_EIIA_1"/>
    <property type="match status" value="1"/>
</dbReference>
<gene>
    <name evidence="8" type="ORF">CcarbDRAFT_1877</name>
</gene>
<keyword evidence="5" id="KW-0598">Phosphotransferase system</keyword>
<dbReference type="OrthoDB" id="92465at2"/>
<dbReference type="NCBIfam" id="TIGR00830">
    <property type="entry name" value="PTBA"/>
    <property type="match status" value="1"/>
</dbReference>
<dbReference type="PROSITE" id="PS51093">
    <property type="entry name" value="PTS_EIIA_TYPE_1"/>
    <property type="match status" value="1"/>
</dbReference>
<dbReference type="SUPFAM" id="SSF51261">
    <property type="entry name" value="Duplicated hybrid motif"/>
    <property type="match status" value="1"/>
</dbReference>
<reference evidence="8 9" key="1">
    <citation type="submission" date="2009-06" db="EMBL/GenBank/DDBJ databases">
        <title>The draft genome of Clostridium carboxidivorans P7.</title>
        <authorList>
            <consortium name="US DOE Joint Genome Institute (JGI-PGF)"/>
            <person name="Lucas S."/>
            <person name="Copeland A."/>
            <person name="Lapidus A."/>
            <person name="Glavina del Rio T."/>
            <person name="Tice H."/>
            <person name="Bruce D."/>
            <person name="Goodwin L."/>
            <person name="Pitluck S."/>
            <person name="Larimer F."/>
            <person name="Land M.L."/>
            <person name="Hauser L."/>
            <person name="Hemme C.L."/>
        </authorList>
    </citation>
    <scope>NUCLEOTIDE SEQUENCE [LARGE SCALE GENOMIC DNA]</scope>
    <source>
        <strain evidence="8 9">P7</strain>
    </source>
</reference>
<evidence type="ECO:0000256" key="4">
    <source>
        <dbReference type="ARBA" id="ARBA00022679"/>
    </source>
</evidence>
<dbReference type="STRING" id="536227.Ccar_05315"/>
<keyword evidence="2" id="KW-0813">Transport</keyword>
<evidence type="ECO:0000259" key="7">
    <source>
        <dbReference type="PROSITE" id="PS51093"/>
    </source>
</evidence>
<evidence type="ECO:0000256" key="6">
    <source>
        <dbReference type="ARBA" id="ARBA00022777"/>
    </source>
</evidence>
<proteinExistence type="predicted"/>
<organism evidence="8 9">
    <name type="scientific">Clostridium carboxidivorans P7</name>
    <dbReference type="NCBI Taxonomy" id="536227"/>
    <lineage>
        <taxon>Bacteria</taxon>
        <taxon>Bacillati</taxon>
        <taxon>Bacillota</taxon>
        <taxon>Clostridia</taxon>
        <taxon>Eubacteriales</taxon>
        <taxon>Clostridiaceae</taxon>
        <taxon>Clostridium</taxon>
    </lineage>
</organism>
<dbReference type="GO" id="GO:0016301">
    <property type="term" value="F:kinase activity"/>
    <property type="evidence" value="ECO:0007669"/>
    <property type="project" value="UniProtKB-KW"/>
</dbReference>
<name>C6PSW0_9CLOT</name>
<keyword evidence="6" id="KW-0418">Kinase</keyword>
<dbReference type="InterPro" id="IPR001127">
    <property type="entry name" value="PTS_EIIA_1_perm"/>
</dbReference>
<feature type="domain" description="PTS EIIA type-1" evidence="7">
    <location>
        <begin position="30"/>
        <end position="134"/>
    </location>
</feature>
<dbReference type="EMBL" id="ACVI01000025">
    <property type="protein sequence ID" value="EET87699.1"/>
    <property type="molecule type" value="Genomic_DNA"/>
</dbReference>
<evidence type="ECO:0000313" key="8">
    <source>
        <dbReference type="EMBL" id="EET87699.1"/>
    </source>
</evidence>
<evidence type="ECO:0000256" key="5">
    <source>
        <dbReference type="ARBA" id="ARBA00022683"/>
    </source>
</evidence>
<dbReference type="PANTHER" id="PTHR45008">
    <property type="entry name" value="PTS SYSTEM GLUCOSE-SPECIFIC EIIA COMPONENT"/>
    <property type="match status" value="1"/>
</dbReference>
<protein>
    <submittedName>
        <fullName evidence="8">PTS system, glucose subfamily, IIA subunit</fullName>
    </submittedName>
</protein>
<evidence type="ECO:0000256" key="1">
    <source>
        <dbReference type="ARBA" id="ARBA00004496"/>
    </source>
</evidence>
<sequence length="164" mass="17749">MFKMYQEQREANIIVSPSNGTFVELTEVPDPLFSQGLVGNGFAVIPADGIVKAPVSGKIVTTAESKHLVGIKTEDNYVVLIHVGIGTAILEGEGFEYLIAGNQTVKKGQDILKFDLDFVKEKAHSSLIVTTITNAPKNKTVLLWNDDVTELVAGETPVVNVIIR</sequence>
<evidence type="ECO:0000313" key="9">
    <source>
        <dbReference type="Proteomes" id="UP000004198"/>
    </source>
</evidence>
<dbReference type="Gene3D" id="2.70.70.10">
    <property type="entry name" value="Glucose Permease (Domain IIA)"/>
    <property type="match status" value="1"/>
</dbReference>
<keyword evidence="4" id="KW-0808">Transferase</keyword>
<keyword evidence="9" id="KW-1185">Reference proteome</keyword>
<dbReference type="InterPro" id="IPR050890">
    <property type="entry name" value="PTS_EIIA_component"/>
</dbReference>
<dbReference type="KEGG" id="cck:Ccar_05315"/>
<dbReference type="PANTHER" id="PTHR45008:SF1">
    <property type="entry name" value="PTS SYSTEM GLUCOSE-SPECIFIC EIIA COMPONENT"/>
    <property type="match status" value="1"/>
</dbReference>